<dbReference type="GO" id="GO:0006508">
    <property type="term" value="P:proteolysis"/>
    <property type="evidence" value="ECO:0007669"/>
    <property type="project" value="UniProtKB-KW"/>
</dbReference>
<dbReference type="Gene3D" id="2.40.10.10">
    <property type="entry name" value="Trypsin-like serine proteases"/>
    <property type="match status" value="1"/>
</dbReference>
<feature type="compositionally biased region" description="Low complexity" evidence="1">
    <location>
        <begin position="314"/>
        <end position="326"/>
    </location>
</feature>
<dbReference type="InterPro" id="IPR043504">
    <property type="entry name" value="Peptidase_S1_PA_chymotrypsin"/>
</dbReference>
<dbReference type="EMBL" id="CP159837">
    <property type="protein sequence ID" value="XCM38397.1"/>
    <property type="molecule type" value="Genomic_DNA"/>
</dbReference>
<keyword evidence="2" id="KW-0378">Hydrolase</keyword>
<feature type="region of interest" description="Disordered" evidence="1">
    <location>
        <begin position="295"/>
        <end position="365"/>
    </location>
</feature>
<organism evidence="2">
    <name type="scientific">Planktothricoides raciborskii GIHE-MW2</name>
    <dbReference type="NCBI Taxonomy" id="2792601"/>
    <lineage>
        <taxon>Bacteria</taxon>
        <taxon>Bacillati</taxon>
        <taxon>Cyanobacteriota</taxon>
        <taxon>Cyanophyceae</taxon>
        <taxon>Oscillatoriophycideae</taxon>
        <taxon>Oscillatoriales</taxon>
        <taxon>Oscillatoriaceae</taxon>
        <taxon>Planktothricoides</taxon>
    </lineage>
</organism>
<name>A0AAU8JGP3_9CYAN</name>
<dbReference type="AlphaFoldDB" id="A0AAU8JGP3"/>
<dbReference type="InterPro" id="IPR009003">
    <property type="entry name" value="Peptidase_S1_PA"/>
</dbReference>
<dbReference type="RefSeq" id="WP_354635810.1">
    <property type="nucleotide sequence ID" value="NZ_CP159837.1"/>
</dbReference>
<protein>
    <submittedName>
        <fullName evidence="2">Serine protease</fullName>
    </submittedName>
</protein>
<evidence type="ECO:0000313" key="2">
    <source>
        <dbReference type="EMBL" id="XCM38397.1"/>
    </source>
</evidence>
<feature type="compositionally biased region" description="Low complexity" evidence="1">
    <location>
        <begin position="349"/>
        <end position="365"/>
    </location>
</feature>
<reference evidence="2" key="1">
    <citation type="submission" date="2024-07" db="EMBL/GenBank/DDBJ databases">
        <authorList>
            <person name="Kim Y.J."/>
            <person name="Jeong J.Y."/>
        </authorList>
    </citation>
    <scope>NUCLEOTIDE SEQUENCE</scope>
    <source>
        <strain evidence="2">GIHE-MW2</strain>
    </source>
</reference>
<dbReference type="GO" id="GO:0008233">
    <property type="term" value="F:peptidase activity"/>
    <property type="evidence" value="ECO:0007669"/>
    <property type="project" value="UniProtKB-KW"/>
</dbReference>
<proteinExistence type="predicted"/>
<feature type="compositionally biased region" description="Polar residues" evidence="1">
    <location>
        <begin position="295"/>
        <end position="307"/>
    </location>
</feature>
<dbReference type="Pfam" id="PF13365">
    <property type="entry name" value="Trypsin_2"/>
    <property type="match status" value="1"/>
</dbReference>
<evidence type="ECO:0000256" key="1">
    <source>
        <dbReference type="SAM" id="MobiDB-lite"/>
    </source>
</evidence>
<keyword evidence="2" id="KW-0645">Protease</keyword>
<sequence length="457" mass="49989">MTHADKREIDKIKWLQKLGTISLVILTLGSLGADAMPKKLNQAEINSLAKQTTVLIAPQLQPQELEDLLAKKPGKTWTFGSGVIVAKEGQTYYVLTVAHNFAQEQVEKNLPYGILTSDRQVHVVQSINDGQNCTNNFQVDNRLGTTALLRFGCYQSKRKVNGYDLAIVTFESSLNYAIAPIGATKELTTGELLYVSGWPNIEVEAKLNNDGSPQLDAQGRIICQDPSPRRQRQLTWSPLQALISASSAQNGYSLYYIDRTRPGMSGGPVFNEFGQVVGIHGRGSENKLVCGQVYQPPTKQRSNSGMSKNDGIFDPDGNWDNPNPDNSENNGSPDANQQNSTPNNQGDRPSSQQSNPPTNPANSNNLQAFYSSAQNIDYARQLIVQAGVRLSLNLASPSVELIQAGISEIPLNRSTLESEGSFEDPNDVISNIYKTFSFDIQNMLRDKPSDGGGILLD</sequence>
<accession>A0AAU8JGP3</accession>
<dbReference type="SUPFAM" id="SSF50494">
    <property type="entry name" value="Trypsin-like serine proteases"/>
    <property type="match status" value="1"/>
</dbReference>
<feature type="compositionally biased region" description="Polar residues" evidence="1">
    <location>
        <begin position="327"/>
        <end position="348"/>
    </location>
</feature>
<gene>
    <name evidence="2" type="ORF">ABWT76_001246</name>
</gene>